<dbReference type="GO" id="GO:0005737">
    <property type="term" value="C:cytoplasm"/>
    <property type="evidence" value="ECO:0007669"/>
    <property type="project" value="UniProtKB-SubCell"/>
</dbReference>
<protein>
    <recommendedName>
        <fullName evidence="10">Adenylate kinase isoenzyme 6 homolog</fullName>
        <shortName evidence="10">AK6</shortName>
        <ecNumber evidence="10">2.7.4.3</ecNumber>
    </recommendedName>
    <alternativeName>
        <fullName evidence="10">Dual activity adenylate kinase/ATPase</fullName>
        <shortName evidence="10">AK/ATPase</shortName>
    </alternativeName>
</protein>
<dbReference type="InterPro" id="IPR020618">
    <property type="entry name" value="Adenyl_kinase_AK6"/>
</dbReference>
<evidence type="ECO:0000256" key="3">
    <source>
        <dbReference type="ARBA" id="ARBA00022517"/>
    </source>
</evidence>
<evidence type="ECO:0000256" key="6">
    <source>
        <dbReference type="ARBA" id="ARBA00022741"/>
    </source>
</evidence>
<comment type="function">
    <text evidence="10">Broad-specificity nucleoside monophosphate (NMP) kinase that catalyzes the reversible transfer of the terminal phosphate group between nucleoside triphosphates and monophosphates. Has also ATPase activity. Involved in the late cytoplasmic maturation steps of the 40S ribosomal particles, specifically 18S rRNA maturation. While NMP activity is not required for ribosome maturation, ATPase activity is. Associates transiently with small ribosomal subunit protein uS11. ATP hydrolysis breaks the interaction with uS11. May temporarily remove uS11 from the ribosome to enable a conformational change of the ribosomal RNA that is needed for the final maturation step of the small ribosomal subunit. Its NMP activity may have a role in nuclear energy homeostasis.</text>
</comment>
<dbReference type="Proteomes" id="UP000000707">
    <property type="component" value="Unassembled WGS sequence"/>
</dbReference>
<feature type="binding site" evidence="10">
    <location>
        <position position="114"/>
    </location>
    <ligand>
        <name>ATP</name>
        <dbReference type="ChEBI" id="CHEBI:30616"/>
    </ligand>
</feature>
<reference evidence="12 13" key="1">
    <citation type="journal article" date="2011" name="Proc. Natl. Acad. Sci. U.S.A.">
        <title>Comparative genomics of xylose-fermenting fungi for enhanced biofuel production.</title>
        <authorList>
            <person name="Wohlbach D.J."/>
            <person name="Kuo A."/>
            <person name="Sato T.K."/>
            <person name="Potts K.M."/>
            <person name="Salamov A.A."/>
            <person name="LaButti K.M."/>
            <person name="Sun H."/>
            <person name="Clum A."/>
            <person name="Pangilinan J.L."/>
            <person name="Lindquist E.A."/>
            <person name="Lucas S."/>
            <person name="Lapidus A."/>
            <person name="Jin M."/>
            <person name="Gunawan C."/>
            <person name="Balan V."/>
            <person name="Dale B.E."/>
            <person name="Jeffries T.W."/>
            <person name="Zinkel R."/>
            <person name="Barry K.W."/>
            <person name="Grigoriev I.V."/>
            <person name="Gasch A.P."/>
        </authorList>
    </citation>
    <scope>NUCLEOTIDE SEQUENCE [LARGE SCALE GENOMIC DNA]</scope>
    <source>
        <strain evidence="13">ATCC 10573 / BCRC 21748 / CBS 615 / JCM 9827 / NBRC 10315 / NRRL Y-1498 / VKM Y-70</strain>
    </source>
</reference>
<feature type="binding site" evidence="10">
    <location>
        <position position="20"/>
    </location>
    <ligand>
        <name>ATP</name>
        <dbReference type="ChEBI" id="CHEBI:30616"/>
    </ligand>
</feature>
<dbReference type="PANTHER" id="PTHR12595:SF0">
    <property type="entry name" value="ADENYLATE KINASE ISOENZYME 6"/>
    <property type="match status" value="1"/>
</dbReference>
<name>G3BBA7_CANTC</name>
<evidence type="ECO:0000256" key="9">
    <source>
        <dbReference type="ARBA" id="ARBA00023242"/>
    </source>
</evidence>
<dbReference type="PANTHER" id="PTHR12595">
    <property type="entry name" value="POS9-ACTIVATING FACTOR FAP7-RELATED"/>
    <property type="match status" value="1"/>
</dbReference>
<evidence type="ECO:0000256" key="5">
    <source>
        <dbReference type="ARBA" id="ARBA00022679"/>
    </source>
</evidence>
<feature type="region of interest" description="Disordered" evidence="11">
    <location>
        <begin position="175"/>
        <end position="208"/>
    </location>
</feature>
<feature type="binding site" evidence="10">
    <location>
        <position position="16"/>
    </location>
    <ligand>
        <name>ATP</name>
        <dbReference type="ChEBI" id="CHEBI:30616"/>
    </ligand>
</feature>
<organism evidence="13">
    <name type="scientific">Candida tenuis (strain ATCC 10573 / BCRC 21748 / CBS 615 / JCM 9827 / NBRC 10315 / NRRL Y-1498 / VKM Y-70)</name>
    <name type="common">Yeast</name>
    <name type="synonym">Yamadazyma tenuis</name>
    <dbReference type="NCBI Taxonomy" id="590646"/>
    <lineage>
        <taxon>Eukaryota</taxon>
        <taxon>Fungi</taxon>
        <taxon>Dikarya</taxon>
        <taxon>Ascomycota</taxon>
        <taxon>Saccharomycotina</taxon>
        <taxon>Pichiomycetes</taxon>
        <taxon>Debaryomycetaceae</taxon>
        <taxon>Yamadazyma</taxon>
    </lineage>
</organism>
<proteinExistence type="inferred from homology"/>
<keyword evidence="13" id="KW-1185">Reference proteome</keyword>
<dbReference type="EMBL" id="GL996527">
    <property type="protein sequence ID" value="EGV61532.1"/>
    <property type="molecule type" value="Genomic_DNA"/>
</dbReference>
<dbReference type="HAMAP" id="MF_00039">
    <property type="entry name" value="Adenylate_kinase_AK6"/>
    <property type="match status" value="1"/>
</dbReference>
<dbReference type="GO" id="GO:0006364">
    <property type="term" value="P:rRNA processing"/>
    <property type="evidence" value="ECO:0007669"/>
    <property type="project" value="UniProtKB-KW"/>
</dbReference>
<comment type="similarity">
    <text evidence="10">Belongs to the adenylate kinase family. AK6 subfamily.</text>
</comment>
<comment type="caution">
    <text evidence="10">Lacks conserved residue(s) required for the propagation of feature annotation.</text>
</comment>
<dbReference type="Pfam" id="PF13238">
    <property type="entry name" value="AAA_18"/>
    <property type="match status" value="1"/>
</dbReference>
<feature type="region of interest" description="NMPbind" evidence="10">
    <location>
        <begin position="38"/>
        <end position="61"/>
    </location>
</feature>
<evidence type="ECO:0000256" key="7">
    <source>
        <dbReference type="ARBA" id="ARBA00022777"/>
    </source>
</evidence>
<evidence type="ECO:0000256" key="2">
    <source>
        <dbReference type="ARBA" id="ARBA00022490"/>
    </source>
</evidence>
<dbReference type="STRING" id="590646.G3BBA7"/>
<feature type="compositionally biased region" description="Acidic residues" evidence="11">
    <location>
        <begin position="190"/>
        <end position="208"/>
    </location>
</feature>
<dbReference type="SUPFAM" id="SSF52540">
    <property type="entry name" value="P-loop containing nucleoside triphosphate hydrolases"/>
    <property type="match status" value="1"/>
</dbReference>
<dbReference type="OrthoDB" id="10251185at2759"/>
<dbReference type="InterPro" id="IPR027417">
    <property type="entry name" value="P-loop_NTPase"/>
</dbReference>
<gene>
    <name evidence="12" type="ORF">CANTEDRAFT_94424</name>
</gene>
<evidence type="ECO:0000256" key="1">
    <source>
        <dbReference type="ARBA" id="ARBA00000582"/>
    </source>
</evidence>
<dbReference type="EC" id="2.7.4.3" evidence="10"/>
<dbReference type="HOGENOM" id="CLU_079096_3_1_1"/>
<dbReference type="KEGG" id="cten:18250397"/>
<keyword evidence="12" id="KW-0378">Hydrolase</keyword>
<comment type="catalytic activity">
    <reaction evidence="1 10">
        <text>AMP + ATP = 2 ADP</text>
        <dbReference type="Rhea" id="RHEA:12973"/>
        <dbReference type="ChEBI" id="CHEBI:30616"/>
        <dbReference type="ChEBI" id="CHEBI:456215"/>
        <dbReference type="ChEBI" id="CHEBI:456216"/>
        <dbReference type="EC" id="2.7.4.3"/>
    </reaction>
</comment>
<dbReference type="GO" id="GO:0042274">
    <property type="term" value="P:ribosomal small subunit biogenesis"/>
    <property type="evidence" value="ECO:0007669"/>
    <property type="project" value="UniProtKB-UniRule"/>
</dbReference>
<feature type="binding site" evidence="10">
    <location>
        <position position="21"/>
    </location>
    <ligand>
        <name>ATP</name>
        <dbReference type="ChEBI" id="CHEBI:30616"/>
    </ligand>
</feature>
<dbReference type="Gene3D" id="3.40.50.300">
    <property type="entry name" value="P-loop containing nucleotide triphosphate hydrolases"/>
    <property type="match status" value="1"/>
</dbReference>
<keyword evidence="8 10" id="KW-0067">ATP-binding</keyword>
<dbReference type="FunFam" id="3.40.50.300:FF:000372">
    <property type="entry name" value="Adenylate kinase isoenzyme 6 homolog"/>
    <property type="match status" value="1"/>
</dbReference>
<comment type="subcellular location">
    <subcellularLocation>
        <location evidence="10">Cytoplasm</location>
    </subcellularLocation>
    <subcellularLocation>
        <location evidence="10">Nucleus</location>
    </subcellularLocation>
</comment>
<dbReference type="GO" id="GO:0005524">
    <property type="term" value="F:ATP binding"/>
    <property type="evidence" value="ECO:0007669"/>
    <property type="project" value="UniProtKB-KW"/>
</dbReference>
<dbReference type="GO" id="GO:0004017">
    <property type="term" value="F:AMP kinase activity"/>
    <property type="evidence" value="ECO:0007669"/>
    <property type="project" value="UniProtKB-UniRule"/>
</dbReference>
<sequence length="208" mass="23390">MSRRQLPNIIITGTPGCGKTSHAEALQTRLGKPYKHYSISDLAKSRGLIESYDETLDTSVVKEDELLDSLEPELESGAVIIDWHVCDIFPERLVDLVVVLRTDNSHLYDRMVARGYKDNKIQENLDAEIMEVILQEAQESYNPEIVVVLTSNLEEEKLDNVDRISQWISSWVEDHPTGVTNEFEGSQSDESSEESEGESGDSSDSDEN</sequence>
<keyword evidence="5 10" id="KW-0808">Transferase</keyword>
<dbReference type="AlphaFoldDB" id="G3BBA7"/>
<dbReference type="GeneID" id="18250397"/>
<feature type="region of interest" description="LID" evidence="10">
    <location>
        <begin position="113"/>
        <end position="123"/>
    </location>
</feature>
<keyword evidence="3 10" id="KW-0690">Ribosome biogenesis</keyword>
<feature type="binding site" evidence="10">
    <location>
        <position position="19"/>
    </location>
    <ligand>
        <name>ATP</name>
        <dbReference type="ChEBI" id="CHEBI:30616"/>
    </ligand>
</feature>
<comment type="catalytic activity">
    <reaction evidence="10">
        <text>ATP + H2O = ADP + phosphate + H(+)</text>
        <dbReference type="Rhea" id="RHEA:13065"/>
        <dbReference type="ChEBI" id="CHEBI:15377"/>
        <dbReference type="ChEBI" id="CHEBI:15378"/>
        <dbReference type="ChEBI" id="CHEBI:30616"/>
        <dbReference type="ChEBI" id="CHEBI:43474"/>
        <dbReference type="ChEBI" id="CHEBI:456216"/>
    </reaction>
</comment>
<accession>G3BBA7</accession>
<keyword evidence="6 10" id="KW-0547">Nucleotide-binding</keyword>
<keyword evidence="7 10" id="KW-0418">Kinase</keyword>
<keyword evidence="9 10" id="KW-0539">Nucleus</keyword>
<evidence type="ECO:0000256" key="10">
    <source>
        <dbReference type="HAMAP-Rule" id="MF_03173"/>
    </source>
</evidence>
<dbReference type="GO" id="GO:0005634">
    <property type="term" value="C:nucleus"/>
    <property type="evidence" value="ECO:0007669"/>
    <property type="project" value="UniProtKB-SubCell"/>
</dbReference>
<evidence type="ECO:0000313" key="13">
    <source>
        <dbReference type="Proteomes" id="UP000000707"/>
    </source>
</evidence>
<keyword evidence="2 10" id="KW-0963">Cytoplasm</keyword>
<feature type="binding site" evidence="10">
    <location>
        <position position="18"/>
    </location>
    <ligand>
        <name>ATP</name>
        <dbReference type="ChEBI" id="CHEBI:30616"/>
    </ligand>
</feature>
<dbReference type="eggNOG" id="KOG3347">
    <property type="taxonomic scope" value="Eukaryota"/>
</dbReference>
<evidence type="ECO:0000256" key="8">
    <source>
        <dbReference type="ARBA" id="ARBA00022840"/>
    </source>
</evidence>
<evidence type="ECO:0000256" key="4">
    <source>
        <dbReference type="ARBA" id="ARBA00022552"/>
    </source>
</evidence>
<comment type="subunit">
    <text evidence="10">Interacts with small ribosomal subunit protein uS11. Not a structural component of 43S pre-ribosomes, but transiently interacts with them by binding to uS11.</text>
</comment>
<dbReference type="GO" id="GO:0016887">
    <property type="term" value="F:ATP hydrolysis activity"/>
    <property type="evidence" value="ECO:0007669"/>
    <property type="project" value="UniProtKB-UniRule"/>
</dbReference>
<evidence type="ECO:0000313" key="12">
    <source>
        <dbReference type="EMBL" id="EGV61532.1"/>
    </source>
</evidence>
<evidence type="ECO:0000256" key="11">
    <source>
        <dbReference type="SAM" id="MobiDB-lite"/>
    </source>
</evidence>
<keyword evidence="4 10" id="KW-0698">rRNA processing</keyword>